<sequence length="151" mass="16739">MREFSSLAGMQALVGQELAVSEWVEITQERVNIFADATDDHQWIHLDLERCARESPFGGPVAHGFLTLSLISGLFARALRMVDAKMVVNYGLNKVRFPAPVPVGSRVRARLTLQQVEPVDGGAQLEWSVIVEREGGARPVCVAELLVRRYP</sequence>
<organism evidence="2 3">
    <name type="scientific">Massilia aquatica</name>
    <dbReference type="NCBI Taxonomy" id="2609000"/>
    <lineage>
        <taxon>Bacteria</taxon>
        <taxon>Pseudomonadati</taxon>
        <taxon>Pseudomonadota</taxon>
        <taxon>Betaproteobacteria</taxon>
        <taxon>Burkholderiales</taxon>
        <taxon>Oxalobacteraceae</taxon>
        <taxon>Telluria group</taxon>
        <taxon>Massilia</taxon>
    </lineage>
</organism>
<proteinExistence type="predicted"/>
<protein>
    <submittedName>
        <fullName evidence="2">MaoC family dehydratase</fullName>
    </submittedName>
</protein>
<evidence type="ECO:0000259" key="1">
    <source>
        <dbReference type="Pfam" id="PF01575"/>
    </source>
</evidence>
<gene>
    <name evidence="2" type="ORF">F1609_05380</name>
</gene>
<evidence type="ECO:0000313" key="3">
    <source>
        <dbReference type="Proteomes" id="UP000819052"/>
    </source>
</evidence>
<dbReference type="PANTHER" id="PTHR42993">
    <property type="entry name" value="MAOC-LIKE DEHYDRATASE DOMAIN-CONTAINING PROTEIN"/>
    <property type="match status" value="1"/>
</dbReference>
<name>A0ABX0M5S6_9BURK</name>
<dbReference type="Gene3D" id="3.10.129.10">
    <property type="entry name" value="Hotdog Thioesterase"/>
    <property type="match status" value="1"/>
</dbReference>
<dbReference type="RefSeq" id="WP_167075425.1">
    <property type="nucleotide sequence ID" value="NZ_VVIW01000002.1"/>
</dbReference>
<dbReference type="EMBL" id="VVIW01000002">
    <property type="protein sequence ID" value="NHZ39602.1"/>
    <property type="molecule type" value="Genomic_DNA"/>
</dbReference>
<dbReference type="InterPro" id="IPR002539">
    <property type="entry name" value="MaoC-like_dom"/>
</dbReference>
<feature type="domain" description="MaoC-like" evidence="1">
    <location>
        <begin position="11"/>
        <end position="122"/>
    </location>
</feature>
<comment type="caution">
    <text evidence="2">The sequence shown here is derived from an EMBL/GenBank/DDBJ whole genome shotgun (WGS) entry which is preliminary data.</text>
</comment>
<keyword evidence="3" id="KW-1185">Reference proteome</keyword>
<dbReference type="Pfam" id="PF01575">
    <property type="entry name" value="MaoC_dehydratas"/>
    <property type="match status" value="1"/>
</dbReference>
<accession>A0ABX0M5S6</accession>
<evidence type="ECO:0000313" key="2">
    <source>
        <dbReference type="EMBL" id="NHZ39602.1"/>
    </source>
</evidence>
<dbReference type="InterPro" id="IPR039375">
    <property type="entry name" value="NodN-like"/>
</dbReference>
<reference evidence="2 3" key="1">
    <citation type="submission" date="2019-09" db="EMBL/GenBank/DDBJ databases">
        <title>Taxonomy of Antarctic Massilia spp.: description of Massilia rubra sp. nov., Massilia aquatica sp. nov., Massilia mucilaginosa sp. nov., Massilia frigida sp. nov. isolated from streams, lakes and regoliths.</title>
        <authorList>
            <person name="Holochova P."/>
            <person name="Sedlacek I."/>
            <person name="Kralova S."/>
            <person name="Maslanova I."/>
            <person name="Busse H.-J."/>
            <person name="Stankova E."/>
            <person name="Vrbovska V."/>
            <person name="Kovarovic V."/>
            <person name="Bartak M."/>
            <person name="Svec P."/>
            <person name="Pantucek R."/>
        </authorList>
    </citation>
    <scope>NUCLEOTIDE SEQUENCE [LARGE SCALE GENOMIC DNA]</scope>
    <source>
        <strain evidence="2 3">CCM 8693</strain>
    </source>
</reference>
<dbReference type="SUPFAM" id="SSF54637">
    <property type="entry name" value="Thioesterase/thiol ester dehydrase-isomerase"/>
    <property type="match status" value="1"/>
</dbReference>
<dbReference type="Proteomes" id="UP000819052">
    <property type="component" value="Unassembled WGS sequence"/>
</dbReference>
<dbReference type="CDD" id="cd03450">
    <property type="entry name" value="NodN"/>
    <property type="match status" value="1"/>
</dbReference>
<dbReference type="InterPro" id="IPR029069">
    <property type="entry name" value="HotDog_dom_sf"/>
</dbReference>
<dbReference type="PANTHER" id="PTHR42993:SF1">
    <property type="entry name" value="MAOC-LIKE DEHYDRATASE DOMAIN-CONTAINING PROTEIN"/>
    <property type="match status" value="1"/>
</dbReference>